<protein>
    <submittedName>
        <fullName evidence="1">Uncharacterized protein</fullName>
    </submittedName>
</protein>
<sequence>MNLSNIVSTPPPSVGLTDDVEVQVGDGGTRVALEAEHDGAAVLAHALGVFPLVVGAHLAEDQLVHSPLLHHLNVTHVHLRAEKWPIGSCRGICSDVRLVQSIGTSPPPVGQFPLHVGRAVRLGKQR</sequence>
<name>A0A9D3M2G7_ANGAN</name>
<evidence type="ECO:0000313" key="1">
    <source>
        <dbReference type="EMBL" id="KAG5839463.1"/>
    </source>
</evidence>
<reference evidence="1" key="1">
    <citation type="submission" date="2021-01" db="EMBL/GenBank/DDBJ databases">
        <title>A chromosome-scale assembly of European eel, Anguilla anguilla.</title>
        <authorList>
            <person name="Henkel C."/>
            <person name="Jong-Raadsen S.A."/>
            <person name="Dufour S."/>
            <person name="Weltzien F.-A."/>
            <person name="Palstra A.P."/>
            <person name="Pelster B."/>
            <person name="Spaink H.P."/>
            <person name="Van Den Thillart G.E."/>
            <person name="Jansen H."/>
            <person name="Zahm M."/>
            <person name="Klopp C."/>
            <person name="Cedric C."/>
            <person name="Louis A."/>
            <person name="Berthelot C."/>
            <person name="Parey E."/>
            <person name="Roest Crollius H."/>
            <person name="Montfort J."/>
            <person name="Robinson-Rechavi M."/>
            <person name="Bucao C."/>
            <person name="Bouchez O."/>
            <person name="Gislard M."/>
            <person name="Lluch J."/>
            <person name="Milhes M."/>
            <person name="Lampietro C."/>
            <person name="Lopez Roques C."/>
            <person name="Donnadieu C."/>
            <person name="Braasch I."/>
            <person name="Desvignes T."/>
            <person name="Postlethwait J."/>
            <person name="Bobe J."/>
            <person name="Guiguen Y."/>
            <person name="Dirks R."/>
        </authorList>
    </citation>
    <scope>NUCLEOTIDE SEQUENCE</scope>
    <source>
        <strain evidence="1">Tag_6206</strain>
        <tissue evidence="1">Liver</tissue>
    </source>
</reference>
<dbReference type="EMBL" id="JAFIRN010000011">
    <property type="protein sequence ID" value="KAG5839463.1"/>
    <property type="molecule type" value="Genomic_DNA"/>
</dbReference>
<comment type="caution">
    <text evidence="1">The sequence shown here is derived from an EMBL/GenBank/DDBJ whole genome shotgun (WGS) entry which is preliminary data.</text>
</comment>
<evidence type="ECO:0000313" key="2">
    <source>
        <dbReference type="Proteomes" id="UP001044222"/>
    </source>
</evidence>
<accession>A0A9D3M2G7</accession>
<proteinExistence type="predicted"/>
<gene>
    <name evidence="1" type="ORF">ANANG_G00205250</name>
</gene>
<keyword evidence="2" id="KW-1185">Reference proteome</keyword>
<dbReference type="Proteomes" id="UP001044222">
    <property type="component" value="Chromosome 11"/>
</dbReference>
<organism evidence="1 2">
    <name type="scientific">Anguilla anguilla</name>
    <name type="common">European freshwater eel</name>
    <name type="synonym">Muraena anguilla</name>
    <dbReference type="NCBI Taxonomy" id="7936"/>
    <lineage>
        <taxon>Eukaryota</taxon>
        <taxon>Metazoa</taxon>
        <taxon>Chordata</taxon>
        <taxon>Craniata</taxon>
        <taxon>Vertebrata</taxon>
        <taxon>Euteleostomi</taxon>
        <taxon>Actinopterygii</taxon>
        <taxon>Neopterygii</taxon>
        <taxon>Teleostei</taxon>
        <taxon>Anguilliformes</taxon>
        <taxon>Anguillidae</taxon>
        <taxon>Anguilla</taxon>
    </lineage>
</organism>
<dbReference type="AlphaFoldDB" id="A0A9D3M2G7"/>